<keyword evidence="6" id="KW-0347">Helicase</keyword>
<feature type="region of interest" description="Disordered" evidence="11">
    <location>
        <begin position="373"/>
        <end position="404"/>
    </location>
</feature>
<feature type="region of interest" description="Disordered" evidence="11">
    <location>
        <begin position="1"/>
        <end position="108"/>
    </location>
</feature>
<evidence type="ECO:0000259" key="13">
    <source>
        <dbReference type="PROSITE" id="PS51194"/>
    </source>
</evidence>
<accession>A0A9P5Y7M8</accession>
<evidence type="ECO:0000313" key="15">
    <source>
        <dbReference type="Proteomes" id="UP000807353"/>
    </source>
</evidence>
<dbReference type="InterPro" id="IPR000330">
    <property type="entry name" value="SNF2_N"/>
</dbReference>
<dbReference type="EC" id="3.6.4.12" evidence="3"/>
<feature type="compositionally biased region" description="Basic residues" evidence="11">
    <location>
        <begin position="854"/>
        <end position="864"/>
    </location>
</feature>
<evidence type="ECO:0000313" key="14">
    <source>
        <dbReference type="EMBL" id="KAF9465062.1"/>
    </source>
</evidence>
<dbReference type="SUPFAM" id="SSF52540">
    <property type="entry name" value="P-loop containing nucleoside triphosphate hydrolases"/>
    <property type="match status" value="2"/>
</dbReference>
<feature type="domain" description="Helicase C-terminal" evidence="13">
    <location>
        <begin position="964"/>
        <end position="1120"/>
    </location>
</feature>
<feature type="compositionally biased region" description="Basic and acidic residues" evidence="11">
    <location>
        <begin position="394"/>
        <end position="404"/>
    </location>
</feature>
<feature type="domain" description="Helicase ATP-binding" evidence="12">
    <location>
        <begin position="575"/>
        <end position="750"/>
    </location>
</feature>
<keyword evidence="4" id="KW-0547">Nucleotide-binding</keyword>
<dbReference type="GO" id="GO:0003677">
    <property type="term" value="F:DNA binding"/>
    <property type="evidence" value="ECO:0007669"/>
    <property type="project" value="UniProtKB-KW"/>
</dbReference>
<dbReference type="OrthoDB" id="5857104at2759"/>
<gene>
    <name evidence="14" type="ORF">BDZ94DRAFT_1215456</name>
</gene>
<dbReference type="GO" id="GO:0005634">
    <property type="term" value="C:nucleus"/>
    <property type="evidence" value="ECO:0007669"/>
    <property type="project" value="UniProtKB-SubCell"/>
</dbReference>
<dbReference type="Gene3D" id="3.40.50.10810">
    <property type="entry name" value="Tandem AAA-ATPase domain"/>
    <property type="match status" value="1"/>
</dbReference>
<feature type="compositionally biased region" description="Low complexity" evidence="11">
    <location>
        <begin position="28"/>
        <end position="47"/>
    </location>
</feature>
<evidence type="ECO:0000256" key="1">
    <source>
        <dbReference type="ARBA" id="ARBA00004123"/>
    </source>
</evidence>
<dbReference type="Gene3D" id="3.40.50.300">
    <property type="entry name" value="P-loop containing nucleotide triphosphate hydrolases"/>
    <property type="match status" value="1"/>
</dbReference>
<dbReference type="InterPro" id="IPR001650">
    <property type="entry name" value="Helicase_C-like"/>
</dbReference>
<dbReference type="GO" id="GO:0005524">
    <property type="term" value="F:ATP binding"/>
    <property type="evidence" value="ECO:0007669"/>
    <property type="project" value="UniProtKB-KW"/>
</dbReference>
<proteinExistence type="inferred from homology"/>
<evidence type="ECO:0000256" key="11">
    <source>
        <dbReference type="SAM" id="MobiDB-lite"/>
    </source>
</evidence>
<dbReference type="PROSITE" id="PS51194">
    <property type="entry name" value="HELICASE_CTER"/>
    <property type="match status" value="1"/>
</dbReference>
<feature type="region of interest" description="Disordered" evidence="11">
    <location>
        <begin position="203"/>
        <end position="228"/>
    </location>
</feature>
<evidence type="ECO:0000256" key="9">
    <source>
        <dbReference type="ARBA" id="ARBA00023125"/>
    </source>
</evidence>
<dbReference type="FunFam" id="3.40.50.10810:FF:000014">
    <property type="entry name" value="SWI/SNF-related matrix-associated actin-dependent regulator of chromatin subfamily A containing DEAD/H box 1"/>
    <property type="match status" value="1"/>
</dbReference>
<comment type="subcellular location">
    <subcellularLocation>
        <location evidence="1">Nucleus</location>
    </subcellularLocation>
</comment>
<feature type="compositionally biased region" description="Polar residues" evidence="11">
    <location>
        <begin position="65"/>
        <end position="83"/>
    </location>
</feature>
<evidence type="ECO:0000256" key="8">
    <source>
        <dbReference type="ARBA" id="ARBA00022853"/>
    </source>
</evidence>
<dbReference type="InterPro" id="IPR027417">
    <property type="entry name" value="P-loop_NTPase"/>
</dbReference>
<sequence>MFSSTEAAAANKKTALEQLKFNRQQHNASRPNPGPSSSSVPAPSRNPYLQPPSQSRDATIPSRYFPSTPSTQGRILVPSSSPLATEGYHGPYQAYGQQPNHDVAHTQGFGHAKSWTHPRKMAGVDSLSAPSGFVSNGGGFHASLRRPWNGVERYGGDVQEDGPPRKRINTGPSQVAYEVANSPPSPEIQRPGQRRRILNHSTDNLSTSEEDSLPDVAQILPGPSKPRIMRGRLASPGDSPGADLSNDPKFIRFRLTMPMEDPGRVRAAWVHAKGDVKAATALLSDSHWVSPKPSSITQANSEALGRVKEIDDATKAQRIAAKEKGKRSMIYANRPVLEIKPSISTPTPPPKPVLDLTAPSPISPLPLAIPRRKRTKKMVVDSDSEPEFEESGEDERQNKRSRSDIANDVRALDYFNATAAEGLQELTGCTPEQAKLIIQLRPFHSIDDLNEKLGQGGRKAGPSGISPRMFEDCTTIFDEYSAVDSILEDCEQIGSTLRAAIATWTSTSIEGKGKAKADTAAAIPSLSTEEGAVSLVSLVPLKSQSPKDYLVAQPSLVAQTVQLKEYQLLGVNWLNLLYRSNLSCILADEMGLGKTIQVISFLAYLKERGNKGPHLIVVPSSTLENWCREFARFAPSISVQTYYAGKEERVELRQTLLDSQRCKSKNEDGWEVLITTYNLAQGDDRDRKFFRKVEWDSCVFDEGHVLKNFQSQRYQSLLKMDSKWRLLLTGTPLQNNLQELVSLMNFILPHHFAGAMGSLRTIFKVKGDSKVTMLAQERVSRAKKMMTPFVLRRRKDQVLKDLPNKTERIEWCEMSEVQQKIYTDALQRSRKTIFDGEATPIDNADTPPANGRAKATKKKTARNTRPKDKMYAENSSNVLMDLRKAASHPMLFRTLFTDETLSGITKQLLKEPDFKKRGALYDLVKEDMTVMTDAELQLFCRTYKSTRRYLQDEKCYLDAGKVQVLMKLLADYSKQDRKVLIFSQFTQILDILQAILKNKSINYLLLTGSTPVDVRQTLVDEFTEDQSIPVFLLSTKAGGMGINLTAASVVIMFDQDFNPHNDRQAQDRAYRIGQKRDVEVIKLISRGTIEEDMLRLGETKLALDEAVAGDSEDKMESEPEREMKTSLMNVLRQQFERQQETGGSDKIKDATD</sequence>
<feature type="region of interest" description="Disordered" evidence="11">
    <location>
        <begin position="151"/>
        <end position="170"/>
    </location>
</feature>
<dbReference type="InterPro" id="IPR049730">
    <property type="entry name" value="SNF2/RAD54-like_C"/>
</dbReference>
<keyword evidence="9" id="KW-0238">DNA-binding</keyword>
<dbReference type="GO" id="GO:0005694">
    <property type="term" value="C:chromosome"/>
    <property type="evidence" value="ECO:0007669"/>
    <property type="project" value="UniProtKB-ARBA"/>
</dbReference>
<evidence type="ECO:0000256" key="3">
    <source>
        <dbReference type="ARBA" id="ARBA00012551"/>
    </source>
</evidence>
<dbReference type="GO" id="GO:0003678">
    <property type="term" value="F:DNA helicase activity"/>
    <property type="evidence" value="ECO:0007669"/>
    <property type="project" value="UniProtKB-EC"/>
</dbReference>
<reference evidence="14" key="1">
    <citation type="submission" date="2020-11" db="EMBL/GenBank/DDBJ databases">
        <authorList>
            <consortium name="DOE Joint Genome Institute"/>
            <person name="Ahrendt S."/>
            <person name="Riley R."/>
            <person name="Andreopoulos W."/>
            <person name="Labutti K."/>
            <person name="Pangilinan J."/>
            <person name="Ruiz-Duenas F.J."/>
            <person name="Barrasa J.M."/>
            <person name="Sanchez-Garcia M."/>
            <person name="Camarero S."/>
            <person name="Miyauchi S."/>
            <person name="Serrano A."/>
            <person name="Linde D."/>
            <person name="Babiker R."/>
            <person name="Drula E."/>
            <person name="Ayuso-Fernandez I."/>
            <person name="Pacheco R."/>
            <person name="Padilla G."/>
            <person name="Ferreira P."/>
            <person name="Barriuso J."/>
            <person name="Kellner H."/>
            <person name="Castanera R."/>
            <person name="Alfaro M."/>
            <person name="Ramirez L."/>
            <person name="Pisabarro A.G."/>
            <person name="Kuo A."/>
            <person name="Tritt A."/>
            <person name="Lipzen A."/>
            <person name="He G."/>
            <person name="Yan M."/>
            <person name="Ng V."/>
            <person name="Cullen D."/>
            <person name="Martin F."/>
            <person name="Rosso M.-N."/>
            <person name="Henrissat B."/>
            <person name="Hibbett D."/>
            <person name="Martinez A.T."/>
            <person name="Grigoriev I.V."/>
        </authorList>
    </citation>
    <scope>NUCLEOTIDE SEQUENCE</scope>
    <source>
        <strain evidence="14">CBS 247.69</strain>
    </source>
</reference>
<keyword evidence="5" id="KW-0378">Hydrolase</keyword>
<evidence type="ECO:0000256" key="5">
    <source>
        <dbReference type="ARBA" id="ARBA00022801"/>
    </source>
</evidence>
<dbReference type="InterPro" id="IPR014001">
    <property type="entry name" value="Helicase_ATP-bd"/>
</dbReference>
<evidence type="ECO:0000256" key="4">
    <source>
        <dbReference type="ARBA" id="ARBA00022741"/>
    </source>
</evidence>
<dbReference type="SMART" id="SM00487">
    <property type="entry name" value="DEXDc"/>
    <property type="match status" value="1"/>
</dbReference>
<comment type="similarity">
    <text evidence="2">Belongs to the SNF2/RAD54 helicase family.</text>
</comment>
<dbReference type="InterPro" id="IPR038718">
    <property type="entry name" value="SNF2-like_sf"/>
</dbReference>
<comment type="caution">
    <text evidence="14">The sequence shown here is derived from an EMBL/GenBank/DDBJ whole genome shotgun (WGS) entry which is preliminary data.</text>
</comment>
<name>A0A9P5Y7M8_9AGAR</name>
<dbReference type="CDD" id="cd17998">
    <property type="entry name" value="DEXHc_SMARCAD1"/>
    <property type="match status" value="1"/>
</dbReference>
<evidence type="ECO:0000259" key="12">
    <source>
        <dbReference type="PROSITE" id="PS51192"/>
    </source>
</evidence>
<dbReference type="SMART" id="SM00490">
    <property type="entry name" value="HELICc"/>
    <property type="match status" value="1"/>
</dbReference>
<keyword evidence="7" id="KW-0067">ATP-binding</keyword>
<dbReference type="Pfam" id="PF00176">
    <property type="entry name" value="SNF2-rel_dom"/>
    <property type="match status" value="1"/>
</dbReference>
<keyword evidence="10" id="KW-0539">Nucleus</keyword>
<dbReference type="GO" id="GO:0140658">
    <property type="term" value="F:ATP-dependent chromatin remodeler activity"/>
    <property type="evidence" value="ECO:0007669"/>
    <property type="project" value="UniProtKB-ARBA"/>
</dbReference>
<feature type="region of interest" description="Disordered" evidence="11">
    <location>
        <begin position="837"/>
        <end position="869"/>
    </location>
</feature>
<feature type="compositionally biased region" description="Acidic residues" evidence="11">
    <location>
        <begin position="382"/>
        <end position="393"/>
    </location>
</feature>
<dbReference type="GO" id="GO:0016787">
    <property type="term" value="F:hydrolase activity"/>
    <property type="evidence" value="ECO:0007669"/>
    <property type="project" value="UniProtKB-KW"/>
</dbReference>
<evidence type="ECO:0000256" key="10">
    <source>
        <dbReference type="ARBA" id="ARBA00023242"/>
    </source>
</evidence>
<protein>
    <recommendedName>
        <fullName evidence="3">DNA helicase</fullName>
        <ecNumber evidence="3">3.6.4.12</ecNumber>
    </recommendedName>
</protein>
<dbReference type="EMBL" id="MU150250">
    <property type="protein sequence ID" value="KAF9465062.1"/>
    <property type="molecule type" value="Genomic_DNA"/>
</dbReference>
<dbReference type="CDD" id="cd18793">
    <property type="entry name" value="SF2_C_SNF"/>
    <property type="match status" value="1"/>
</dbReference>
<dbReference type="PROSITE" id="PS51192">
    <property type="entry name" value="HELICASE_ATP_BIND_1"/>
    <property type="match status" value="1"/>
</dbReference>
<keyword evidence="15" id="KW-1185">Reference proteome</keyword>
<dbReference type="PANTHER" id="PTHR10799">
    <property type="entry name" value="SNF2/RAD54 HELICASE FAMILY"/>
    <property type="match status" value="1"/>
</dbReference>
<dbReference type="Pfam" id="PF00271">
    <property type="entry name" value="Helicase_C"/>
    <property type="match status" value="1"/>
</dbReference>
<evidence type="ECO:0000256" key="2">
    <source>
        <dbReference type="ARBA" id="ARBA00007025"/>
    </source>
</evidence>
<evidence type="ECO:0000256" key="7">
    <source>
        <dbReference type="ARBA" id="ARBA00022840"/>
    </source>
</evidence>
<dbReference type="AlphaFoldDB" id="A0A9P5Y7M8"/>
<evidence type="ECO:0000256" key="6">
    <source>
        <dbReference type="ARBA" id="ARBA00022806"/>
    </source>
</evidence>
<dbReference type="Proteomes" id="UP000807353">
    <property type="component" value="Unassembled WGS sequence"/>
</dbReference>
<organism evidence="14 15">
    <name type="scientific">Collybia nuda</name>
    <dbReference type="NCBI Taxonomy" id="64659"/>
    <lineage>
        <taxon>Eukaryota</taxon>
        <taxon>Fungi</taxon>
        <taxon>Dikarya</taxon>
        <taxon>Basidiomycota</taxon>
        <taxon>Agaricomycotina</taxon>
        <taxon>Agaricomycetes</taxon>
        <taxon>Agaricomycetidae</taxon>
        <taxon>Agaricales</taxon>
        <taxon>Tricholomatineae</taxon>
        <taxon>Clitocybaceae</taxon>
        <taxon>Collybia</taxon>
    </lineage>
</organism>
<keyword evidence="8" id="KW-0156">Chromatin regulator</keyword>